<accession>A0A7V0T6R8</accession>
<sequence>MSRLLTVAVVLCLLYSMAMGSSPVEQFVREMEEDIATGNVRVGGGEFVPERAGGIKLRPEGVQGYTYWLADDSLAPFTWVRAVSEYGQHNAWTHTTWTIYNDYYVHGRTQPWEIPWGHKWYIKGLHWVPANTPDYPSKKTLPSPPPGWAVGHLNSPVYFTNEVYGHPDNGHELQIILHVGFSENAVIWQSEY</sequence>
<gene>
    <name evidence="2" type="ORF">ENN51_06640</name>
</gene>
<name>A0A7V0T6R8_UNCW3</name>
<dbReference type="EMBL" id="DSBX01000251">
    <property type="protein sequence ID" value="HDQ99943.1"/>
    <property type="molecule type" value="Genomic_DNA"/>
</dbReference>
<dbReference type="Proteomes" id="UP000885672">
    <property type="component" value="Unassembled WGS sequence"/>
</dbReference>
<comment type="caution">
    <text evidence="2">The sequence shown here is derived from an EMBL/GenBank/DDBJ whole genome shotgun (WGS) entry which is preliminary data.</text>
</comment>
<dbReference type="AlphaFoldDB" id="A0A7V0T6R8"/>
<feature type="signal peptide" evidence="1">
    <location>
        <begin position="1"/>
        <end position="20"/>
    </location>
</feature>
<evidence type="ECO:0000313" key="2">
    <source>
        <dbReference type="EMBL" id="HDQ99943.1"/>
    </source>
</evidence>
<keyword evidence="1" id="KW-0732">Signal</keyword>
<reference evidence="2" key="1">
    <citation type="journal article" date="2020" name="mSystems">
        <title>Genome- and Community-Level Interaction Insights into Carbon Utilization and Element Cycling Functions of Hydrothermarchaeota in Hydrothermal Sediment.</title>
        <authorList>
            <person name="Zhou Z."/>
            <person name="Liu Y."/>
            <person name="Xu W."/>
            <person name="Pan J."/>
            <person name="Luo Z.H."/>
            <person name="Li M."/>
        </authorList>
    </citation>
    <scope>NUCLEOTIDE SEQUENCE [LARGE SCALE GENOMIC DNA]</scope>
    <source>
        <strain evidence="2">SpSt-1182</strain>
    </source>
</reference>
<organism evidence="2">
    <name type="scientific">candidate division WOR-3 bacterium</name>
    <dbReference type="NCBI Taxonomy" id="2052148"/>
    <lineage>
        <taxon>Bacteria</taxon>
        <taxon>Bacteria division WOR-3</taxon>
    </lineage>
</organism>
<protein>
    <submittedName>
        <fullName evidence="2">Uncharacterized protein</fullName>
    </submittedName>
</protein>
<evidence type="ECO:0000256" key="1">
    <source>
        <dbReference type="SAM" id="SignalP"/>
    </source>
</evidence>
<feature type="chain" id="PRO_5030611399" evidence="1">
    <location>
        <begin position="21"/>
        <end position="192"/>
    </location>
</feature>
<proteinExistence type="predicted"/>